<evidence type="ECO:0000256" key="2">
    <source>
        <dbReference type="ARBA" id="ARBA00023125"/>
    </source>
</evidence>
<dbReference type="InterPro" id="IPR008920">
    <property type="entry name" value="TF_FadR/GntR_C"/>
</dbReference>
<dbReference type="InterPro" id="IPR011711">
    <property type="entry name" value="GntR_C"/>
</dbReference>
<keyword evidence="1" id="KW-0805">Transcription regulation</keyword>
<dbReference type="Pfam" id="PF07729">
    <property type="entry name" value="FCD"/>
    <property type="match status" value="1"/>
</dbReference>
<proteinExistence type="predicted"/>
<sequence length="263" mass="29685">MIGRAETVVFAVSRVIRSEAFAVNEMLMEENLSAQEDSTTTHATSLVKRLRMAIMTGELAPGSKLRLEALREKLGLTISRSPLREALSRLGAEGLVLIEDKRGYRVIPVSEKNLQEIAKLRVHSEGLALRESITKGDQAWADSIRAAEEKLRSIKRTDNMDATQQEQWEQAHRDFHLKLLEACDMPLLLNHCNTLHDLNDRYRRLYLAKNPFDRDVNSEHGAIVAATLERNADLACALLAQHIQRTTHNICISLRRQETGSDV</sequence>
<dbReference type="InterPro" id="IPR000524">
    <property type="entry name" value="Tscrpt_reg_HTH_GntR"/>
</dbReference>
<keyword evidence="3" id="KW-0804">Transcription</keyword>
<keyword evidence="2 5" id="KW-0238">DNA-binding</keyword>
<protein>
    <submittedName>
        <fullName evidence="5">DNA-binding transcriptional regulator, GntR family</fullName>
    </submittedName>
</protein>
<dbReference type="Gene3D" id="1.10.10.10">
    <property type="entry name" value="Winged helix-like DNA-binding domain superfamily/Winged helix DNA-binding domain"/>
    <property type="match status" value="1"/>
</dbReference>
<name>A0A1H6P7C4_9PSED</name>
<dbReference type="Proteomes" id="UP000182272">
    <property type="component" value="Chromosome I"/>
</dbReference>
<evidence type="ECO:0000256" key="3">
    <source>
        <dbReference type="ARBA" id="ARBA00023163"/>
    </source>
</evidence>
<dbReference type="Pfam" id="PF00392">
    <property type="entry name" value="GntR"/>
    <property type="match status" value="1"/>
</dbReference>
<gene>
    <name evidence="5" type="ORF">SAMN05216581_4166</name>
</gene>
<dbReference type="EMBL" id="LT629972">
    <property type="protein sequence ID" value="SEI20230.1"/>
    <property type="molecule type" value="Genomic_DNA"/>
</dbReference>
<dbReference type="SMART" id="SM00895">
    <property type="entry name" value="FCD"/>
    <property type="match status" value="1"/>
</dbReference>
<dbReference type="SUPFAM" id="SSF48008">
    <property type="entry name" value="GntR ligand-binding domain-like"/>
    <property type="match status" value="1"/>
</dbReference>
<feature type="domain" description="HTH gntR-type" evidence="4">
    <location>
        <begin position="40"/>
        <end position="109"/>
    </location>
</feature>
<evidence type="ECO:0000259" key="4">
    <source>
        <dbReference type="PROSITE" id="PS50949"/>
    </source>
</evidence>
<dbReference type="PANTHER" id="PTHR43537">
    <property type="entry name" value="TRANSCRIPTIONAL REGULATOR, GNTR FAMILY"/>
    <property type="match status" value="1"/>
</dbReference>
<dbReference type="GO" id="GO:0003677">
    <property type="term" value="F:DNA binding"/>
    <property type="evidence" value="ECO:0007669"/>
    <property type="project" value="UniProtKB-KW"/>
</dbReference>
<dbReference type="PROSITE" id="PS50949">
    <property type="entry name" value="HTH_GNTR"/>
    <property type="match status" value="1"/>
</dbReference>
<evidence type="ECO:0000313" key="5">
    <source>
        <dbReference type="EMBL" id="SEI20230.1"/>
    </source>
</evidence>
<organism evidence="5 6">
    <name type="scientific">Pseudomonas asplenii</name>
    <dbReference type="NCBI Taxonomy" id="53407"/>
    <lineage>
        <taxon>Bacteria</taxon>
        <taxon>Pseudomonadati</taxon>
        <taxon>Pseudomonadota</taxon>
        <taxon>Gammaproteobacteria</taxon>
        <taxon>Pseudomonadales</taxon>
        <taxon>Pseudomonadaceae</taxon>
        <taxon>Pseudomonas</taxon>
    </lineage>
</organism>
<dbReference type="Gene3D" id="1.20.120.530">
    <property type="entry name" value="GntR ligand-binding domain-like"/>
    <property type="match status" value="1"/>
</dbReference>
<dbReference type="InterPro" id="IPR036388">
    <property type="entry name" value="WH-like_DNA-bd_sf"/>
</dbReference>
<dbReference type="InterPro" id="IPR036390">
    <property type="entry name" value="WH_DNA-bd_sf"/>
</dbReference>
<dbReference type="AlphaFoldDB" id="A0A1H6P7C4"/>
<reference evidence="5 6" key="1">
    <citation type="submission" date="2016-10" db="EMBL/GenBank/DDBJ databases">
        <authorList>
            <person name="de Groot N.N."/>
        </authorList>
    </citation>
    <scope>NUCLEOTIDE SEQUENCE [LARGE SCALE GENOMIC DNA]</scope>
    <source>
        <strain evidence="5 6">LMG 2158</strain>
    </source>
</reference>
<dbReference type="GO" id="GO:0003700">
    <property type="term" value="F:DNA-binding transcription factor activity"/>
    <property type="evidence" value="ECO:0007669"/>
    <property type="project" value="InterPro"/>
</dbReference>
<evidence type="ECO:0000313" key="6">
    <source>
        <dbReference type="Proteomes" id="UP000182272"/>
    </source>
</evidence>
<accession>A0A1H6P7C4</accession>
<evidence type="ECO:0000256" key="1">
    <source>
        <dbReference type="ARBA" id="ARBA00023015"/>
    </source>
</evidence>
<dbReference type="SMART" id="SM00345">
    <property type="entry name" value="HTH_GNTR"/>
    <property type="match status" value="1"/>
</dbReference>
<dbReference type="PANTHER" id="PTHR43537:SF20">
    <property type="entry name" value="HTH-TYPE TRANSCRIPTIONAL REPRESSOR GLAR"/>
    <property type="match status" value="1"/>
</dbReference>
<dbReference type="SUPFAM" id="SSF46785">
    <property type="entry name" value="Winged helix' DNA-binding domain"/>
    <property type="match status" value="1"/>
</dbReference>